<feature type="transmembrane region" description="Helical" evidence="6">
    <location>
        <begin position="16"/>
        <end position="38"/>
    </location>
</feature>
<feature type="transmembrane region" description="Helical" evidence="6">
    <location>
        <begin position="91"/>
        <end position="112"/>
    </location>
</feature>
<keyword evidence="4 6" id="KW-1133">Transmembrane helix</keyword>
<keyword evidence="5 6" id="KW-0472">Membrane</keyword>
<dbReference type="Gene3D" id="3.30.70.120">
    <property type="match status" value="1"/>
</dbReference>
<evidence type="ECO:0000256" key="6">
    <source>
        <dbReference type="SAM" id="Phobius"/>
    </source>
</evidence>
<dbReference type="PANTHER" id="PTHR33545">
    <property type="entry name" value="UPF0750 MEMBRANE PROTEIN YITT-RELATED"/>
    <property type="match status" value="1"/>
</dbReference>
<reference evidence="8 9" key="1">
    <citation type="submission" date="2020-08" db="EMBL/GenBank/DDBJ databases">
        <authorList>
            <person name="Liu C."/>
            <person name="Sun Q."/>
        </authorList>
    </citation>
    <scope>NUCLEOTIDE SEQUENCE [LARGE SCALE GENOMIC DNA]</scope>
    <source>
        <strain evidence="8 9">L34</strain>
    </source>
</reference>
<dbReference type="Pfam" id="PF10035">
    <property type="entry name" value="DUF2179"/>
    <property type="match status" value="1"/>
</dbReference>
<gene>
    <name evidence="8" type="ORF">H8911_06050</name>
</gene>
<protein>
    <submittedName>
        <fullName evidence="8">YitT family protein</fullName>
    </submittedName>
</protein>
<comment type="subcellular location">
    <subcellularLocation>
        <location evidence="1">Cell membrane</location>
        <topology evidence="1">Multi-pass membrane protein</topology>
    </subcellularLocation>
</comment>
<comment type="caution">
    <text evidence="8">The sequence shown here is derived from an EMBL/GenBank/DDBJ whole genome shotgun (WGS) entry which is preliminary data.</text>
</comment>
<feature type="transmembrane region" description="Helical" evidence="6">
    <location>
        <begin position="64"/>
        <end position="84"/>
    </location>
</feature>
<keyword evidence="2" id="KW-1003">Cell membrane</keyword>
<dbReference type="InterPro" id="IPR019264">
    <property type="entry name" value="DUF2179"/>
</dbReference>
<dbReference type="InterPro" id="IPR015867">
    <property type="entry name" value="N-reg_PII/ATP_PRibTrfase_C"/>
</dbReference>
<feature type="domain" description="DUF2179" evidence="7">
    <location>
        <begin position="231"/>
        <end position="285"/>
    </location>
</feature>
<sequence length="293" mass="33291">MTKEIRHFSKNKNLHLILSVIMTILSAFIQVYVIQVFMNPCNLLSSGFTGVAILIHKICNLFNIHFSISLGILMLNIPAALICYKSVSKRFVFLSCLQFGLVSFFLNIFSFTPFFDDLVLNVLFGGFLYGIGITLALKADGSTGGTDFIALYISNKIHKSLWDYVFIFNTIILIIFGLFFGWVHAGYSIIFQFISTQTISRFYHRYAQITVEITTENPDIITKAYTENFKHGMSVIDAYGAYSNKKFYICKTVISSYEEADVIDCVLNVAPNVIINSYKTNHFYGKFYHQPIG</sequence>
<dbReference type="Pfam" id="PF02588">
    <property type="entry name" value="YitT_membrane"/>
    <property type="match status" value="1"/>
</dbReference>
<evidence type="ECO:0000259" key="7">
    <source>
        <dbReference type="Pfam" id="PF10035"/>
    </source>
</evidence>
<dbReference type="PANTHER" id="PTHR33545:SF5">
    <property type="entry name" value="UPF0750 MEMBRANE PROTEIN YITT"/>
    <property type="match status" value="1"/>
</dbReference>
<evidence type="ECO:0000313" key="9">
    <source>
        <dbReference type="Proteomes" id="UP000649075"/>
    </source>
</evidence>
<proteinExistence type="predicted"/>
<keyword evidence="9" id="KW-1185">Reference proteome</keyword>
<dbReference type="InterPro" id="IPR003740">
    <property type="entry name" value="YitT"/>
</dbReference>
<evidence type="ECO:0000256" key="1">
    <source>
        <dbReference type="ARBA" id="ARBA00004651"/>
    </source>
</evidence>
<evidence type="ECO:0000256" key="2">
    <source>
        <dbReference type="ARBA" id="ARBA00022475"/>
    </source>
</evidence>
<accession>A0ABR7KHU0</accession>
<feature type="transmembrane region" description="Helical" evidence="6">
    <location>
        <begin position="118"/>
        <end position="137"/>
    </location>
</feature>
<evidence type="ECO:0000256" key="5">
    <source>
        <dbReference type="ARBA" id="ARBA00023136"/>
    </source>
</evidence>
<dbReference type="EMBL" id="JACRWH010000019">
    <property type="protein sequence ID" value="MBC6012305.1"/>
    <property type="molecule type" value="Genomic_DNA"/>
</dbReference>
<evidence type="ECO:0000256" key="4">
    <source>
        <dbReference type="ARBA" id="ARBA00022989"/>
    </source>
</evidence>
<dbReference type="PIRSF" id="PIRSF006483">
    <property type="entry name" value="Membrane_protein_YitT"/>
    <property type="match status" value="1"/>
</dbReference>
<dbReference type="Proteomes" id="UP000649075">
    <property type="component" value="Unassembled WGS sequence"/>
</dbReference>
<dbReference type="InterPro" id="IPR051461">
    <property type="entry name" value="UPF0750_membrane"/>
</dbReference>
<organism evidence="8 9">
    <name type="scientific">Holdemanella hominis</name>
    <dbReference type="NCBI Taxonomy" id="2764327"/>
    <lineage>
        <taxon>Bacteria</taxon>
        <taxon>Bacillati</taxon>
        <taxon>Bacillota</taxon>
        <taxon>Erysipelotrichia</taxon>
        <taxon>Erysipelotrichales</taxon>
        <taxon>Erysipelotrichaceae</taxon>
        <taxon>Holdemanella</taxon>
    </lineage>
</organism>
<evidence type="ECO:0000256" key="3">
    <source>
        <dbReference type="ARBA" id="ARBA00022692"/>
    </source>
</evidence>
<feature type="transmembrane region" description="Helical" evidence="6">
    <location>
        <begin position="161"/>
        <end position="183"/>
    </location>
</feature>
<dbReference type="RefSeq" id="WP_186999021.1">
    <property type="nucleotide sequence ID" value="NZ_JACRWH010000019.1"/>
</dbReference>
<evidence type="ECO:0000313" key="8">
    <source>
        <dbReference type="EMBL" id="MBC6012305.1"/>
    </source>
</evidence>
<name>A0ABR7KHU0_9FIRM</name>
<keyword evidence="3 6" id="KW-0812">Transmembrane</keyword>